<dbReference type="EMBL" id="SGJB01000007">
    <property type="protein sequence ID" value="TQQ84802.1"/>
    <property type="molecule type" value="Genomic_DNA"/>
</dbReference>
<dbReference type="RefSeq" id="WP_142535857.1">
    <property type="nucleotide sequence ID" value="NZ_SGJB01000007.1"/>
</dbReference>
<protein>
    <recommendedName>
        <fullName evidence="3">Cell division protein FtsZ C-terminal domain-containing protein</fullName>
    </recommendedName>
</protein>
<organism evidence="1 2">
    <name type="scientific">Peptacetobacter hominis</name>
    <dbReference type="NCBI Taxonomy" id="2743610"/>
    <lineage>
        <taxon>Bacteria</taxon>
        <taxon>Bacillati</taxon>
        <taxon>Bacillota</taxon>
        <taxon>Clostridia</taxon>
        <taxon>Peptostreptococcales</taxon>
        <taxon>Peptostreptococcaceae</taxon>
        <taxon>Peptacetobacter</taxon>
    </lineage>
</organism>
<dbReference type="Proteomes" id="UP000317863">
    <property type="component" value="Unassembled WGS sequence"/>
</dbReference>
<reference evidence="1 2" key="1">
    <citation type="submission" date="2019-02" db="EMBL/GenBank/DDBJ databases">
        <title>Peptostreptococcaceae bacterium ZHW00191 nov., a new bacterium isolated from the human gut.</title>
        <authorList>
            <person name="Zhou H.-W."/>
            <person name="Chen X.-J."/>
        </authorList>
    </citation>
    <scope>NUCLEOTIDE SEQUENCE [LARGE SCALE GENOMIC DNA]</scope>
    <source>
        <strain evidence="1 2">ZHW00191</strain>
    </source>
</reference>
<dbReference type="AlphaFoldDB" id="A0A544QVS1"/>
<keyword evidence="2" id="KW-1185">Reference proteome</keyword>
<accession>A0A544QVS1</accession>
<comment type="caution">
    <text evidence="1">The sequence shown here is derived from an EMBL/GenBank/DDBJ whole genome shotgun (WGS) entry which is preliminary data.</text>
</comment>
<dbReference type="OrthoDB" id="1750492at2"/>
<gene>
    <name evidence="1" type="ORF">EXD82_05205</name>
</gene>
<evidence type="ECO:0008006" key="3">
    <source>
        <dbReference type="Google" id="ProtNLM"/>
    </source>
</evidence>
<evidence type="ECO:0000313" key="2">
    <source>
        <dbReference type="Proteomes" id="UP000317863"/>
    </source>
</evidence>
<name>A0A544QVS1_9FIRM</name>
<evidence type="ECO:0000313" key="1">
    <source>
        <dbReference type="EMBL" id="TQQ84802.1"/>
    </source>
</evidence>
<proteinExistence type="predicted"/>
<sequence>MKNSKLIGICEKGISLVESIDVEKLNAINIEKINEKMDVDKDYVRTLLDDTEIIYLLYSSEEKRAVETVKAIGFMASERKVLCIGIDVDSAKEDKIEEIDRNINIESKDIKNMIAMFDMISESISDEVMINIDITDLRDIFITEKGMKYSYTDGISDISESISAIKDNMKNVGDEFLGRKCIAIIEGEDSMDLSKISQLMEELEKDCSDRGSAIFATIEKNDVEETRITVLYN</sequence>